<name>A0A8A4TTW3_SULCO</name>
<dbReference type="RefSeq" id="WP_237382638.1">
    <property type="nucleotide sequence ID" value="NZ_CP071793.1"/>
</dbReference>
<feature type="domain" description="Pyrrolo-quinoline quinone repeat" evidence="2">
    <location>
        <begin position="148"/>
        <end position="329"/>
    </location>
</feature>
<dbReference type="Gene3D" id="2.130.10.10">
    <property type="entry name" value="YVTN repeat-like/Quinoprotein amine dehydrogenase"/>
    <property type="match status" value="1"/>
</dbReference>
<feature type="region of interest" description="Disordered" evidence="1">
    <location>
        <begin position="29"/>
        <end position="63"/>
    </location>
</feature>
<dbReference type="PANTHER" id="PTHR34512:SF30">
    <property type="entry name" value="OUTER MEMBRANE PROTEIN ASSEMBLY FACTOR BAMB"/>
    <property type="match status" value="1"/>
</dbReference>
<accession>A0A8A4TTW3</accession>
<dbReference type="InterPro" id="IPR002372">
    <property type="entry name" value="PQQ_rpt_dom"/>
</dbReference>
<keyword evidence="4" id="KW-1185">Reference proteome</keyword>
<organism evidence="3 4">
    <name type="scientific">Sulfidibacter corallicola</name>
    <dbReference type="NCBI Taxonomy" id="2818388"/>
    <lineage>
        <taxon>Bacteria</taxon>
        <taxon>Pseudomonadati</taxon>
        <taxon>Acidobacteriota</taxon>
        <taxon>Holophagae</taxon>
        <taxon>Acanthopleuribacterales</taxon>
        <taxon>Acanthopleuribacteraceae</taxon>
        <taxon>Sulfidibacter</taxon>
    </lineage>
</organism>
<dbReference type="AlphaFoldDB" id="A0A8A4TTW3"/>
<evidence type="ECO:0000259" key="2">
    <source>
        <dbReference type="Pfam" id="PF13360"/>
    </source>
</evidence>
<proteinExistence type="predicted"/>
<evidence type="ECO:0000313" key="3">
    <source>
        <dbReference type="EMBL" id="QTD52531.1"/>
    </source>
</evidence>
<dbReference type="KEGG" id="scor:J3U87_08665"/>
<feature type="compositionally biased region" description="Polar residues" evidence="1">
    <location>
        <begin position="42"/>
        <end position="56"/>
    </location>
</feature>
<gene>
    <name evidence="3" type="ORF">J3U87_08665</name>
</gene>
<dbReference type="InterPro" id="IPR011047">
    <property type="entry name" value="Quinoprotein_ADH-like_sf"/>
</dbReference>
<dbReference type="Pfam" id="PF13360">
    <property type="entry name" value="PQQ_2"/>
    <property type="match status" value="1"/>
</dbReference>
<dbReference type="InterPro" id="IPR018391">
    <property type="entry name" value="PQQ_b-propeller_rpt"/>
</dbReference>
<dbReference type="SMART" id="SM00564">
    <property type="entry name" value="PQQ"/>
    <property type="match status" value="4"/>
</dbReference>
<dbReference type="SUPFAM" id="SSF50998">
    <property type="entry name" value="Quinoprotein alcohol dehydrogenase-like"/>
    <property type="match status" value="2"/>
</dbReference>
<dbReference type="InterPro" id="IPR015943">
    <property type="entry name" value="WD40/YVTN_repeat-like_dom_sf"/>
</dbReference>
<dbReference type="EMBL" id="CP071793">
    <property type="protein sequence ID" value="QTD52531.1"/>
    <property type="molecule type" value="Genomic_DNA"/>
</dbReference>
<evidence type="ECO:0000256" key="1">
    <source>
        <dbReference type="SAM" id="MobiDB-lite"/>
    </source>
</evidence>
<dbReference type="Proteomes" id="UP000663929">
    <property type="component" value="Chromosome"/>
</dbReference>
<evidence type="ECO:0000313" key="4">
    <source>
        <dbReference type="Proteomes" id="UP000663929"/>
    </source>
</evidence>
<protein>
    <submittedName>
        <fullName evidence="3">PQQ-binding-like beta-propeller repeat protein</fullName>
    </submittedName>
</protein>
<dbReference type="Gene3D" id="2.40.10.480">
    <property type="match status" value="1"/>
</dbReference>
<reference evidence="3" key="1">
    <citation type="submission" date="2021-03" db="EMBL/GenBank/DDBJ databases">
        <title>Acanthopleuribacteraceae sp. M133.</title>
        <authorList>
            <person name="Wang G."/>
        </authorList>
    </citation>
    <scope>NUCLEOTIDE SEQUENCE</scope>
    <source>
        <strain evidence="3">M133</strain>
    </source>
</reference>
<dbReference type="PANTHER" id="PTHR34512">
    <property type="entry name" value="CELL SURFACE PROTEIN"/>
    <property type="match status" value="1"/>
</dbReference>
<sequence length="504" mass="53600">MNKILAIVVILIAAVAAYVYIFEPETLENLTGGNTPDPVEQTRPSRSAPTTKSPQPANKPKRATKADLVLPPSDLHLFVNGEPVQPGETRHLNAGTWVINGLDQKGNYIDETITAEPGGSYTAALKTRSAATTASWDSFQGNGHRTGFVRAANRDTLKVRWQTEIEDKVKSSPVIFGDTAYFSSENRLLNAVDLNEGELRWTAKGLGSHVSPVANETHVFMGNDVGLFNGYRIKDGKKKGSTSLNSYATSLALIGEEAFLATTRENEVVSIKTKKGLFGKLPLKINWQVSLSSLGGANATPLLLDGKAIFVTETEGLVAISLRDGSRIWPKASGNGSSGPLAGGQQMSLALVEGEGFLTPTPAADRKTVYAVLGKELVAVSADSGEVAWRTSLGYTPSTSLSLAYGLLYLGDERGRLHAHSTATGAESFAVGVSERSLIASPVVFRDKVLVATQEGLVKLVHCFSGKLVAENDALQGAPILATPAVDDQAILVVNKKGRLVCFE</sequence>